<feature type="compositionally biased region" description="Basic and acidic residues" evidence="1">
    <location>
        <begin position="227"/>
        <end position="238"/>
    </location>
</feature>
<protein>
    <submittedName>
        <fullName evidence="3">Uncharacterized protein</fullName>
    </submittedName>
</protein>
<feature type="region of interest" description="Disordered" evidence="1">
    <location>
        <begin position="179"/>
        <end position="238"/>
    </location>
</feature>
<dbReference type="AlphaFoldDB" id="A0A914R3Z6"/>
<keyword evidence="2" id="KW-1185">Reference proteome</keyword>
<sequence length="238" mass="27545">MHFNVILFQVPPEYGYIVQPLSAMLRFNDDERKNSSLSTPNFTQYMEMVVTFFQYMRPGGKEIKPCHGLMEPSQRDANRDNILANRQILYCLKRLSELNKVSLFSLGTFLQNLNEGSNQQWHWQEKNKQEPDFEEYADDERAVEIDDSDDDWMLQVYLRPTSAKEKNVLAIRPTLAFGQSPSSTLRRKNSAPSLPQMGAPVREMNDSDDDWHGGKRIKPCHGLMEPSQRDANRDNILS</sequence>
<proteinExistence type="predicted"/>
<name>A0A914R3Z6_9BILA</name>
<evidence type="ECO:0000256" key="1">
    <source>
        <dbReference type="SAM" id="MobiDB-lite"/>
    </source>
</evidence>
<organism evidence="2 3">
    <name type="scientific">Panagrolaimus davidi</name>
    <dbReference type="NCBI Taxonomy" id="227884"/>
    <lineage>
        <taxon>Eukaryota</taxon>
        <taxon>Metazoa</taxon>
        <taxon>Ecdysozoa</taxon>
        <taxon>Nematoda</taxon>
        <taxon>Chromadorea</taxon>
        <taxon>Rhabditida</taxon>
        <taxon>Tylenchina</taxon>
        <taxon>Panagrolaimomorpha</taxon>
        <taxon>Panagrolaimoidea</taxon>
        <taxon>Panagrolaimidae</taxon>
        <taxon>Panagrolaimus</taxon>
    </lineage>
</organism>
<accession>A0A914R3Z6</accession>
<dbReference type="WBParaSite" id="PDA_v2.g6173.t1">
    <property type="protein sequence ID" value="PDA_v2.g6173.t1"/>
    <property type="gene ID" value="PDA_v2.g6173"/>
</dbReference>
<dbReference type="Proteomes" id="UP000887578">
    <property type="component" value="Unplaced"/>
</dbReference>
<reference evidence="3" key="1">
    <citation type="submission" date="2022-11" db="UniProtKB">
        <authorList>
            <consortium name="WormBaseParasite"/>
        </authorList>
    </citation>
    <scope>IDENTIFICATION</scope>
</reference>
<evidence type="ECO:0000313" key="3">
    <source>
        <dbReference type="WBParaSite" id="PDA_v2.g6173.t1"/>
    </source>
</evidence>
<evidence type="ECO:0000313" key="2">
    <source>
        <dbReference type="Proteomes" id="UP000887578"/>
    </source>
</evidence>